<dbReference type="SUPFAM" id="SSF55874">
    <property type="entry name" value="ATPase domain of HSP90 chaperone/DNA topoisomerase II/histidine kinase"/>
    <property type="match status" value="1"/>
</dbReference>
<dbReference type="EMBL" id="CP101751">
    <property type="protein sequence ID" value="UUC45162.1"/>
    <property type="molecule type" value="Genomic_DNA"/>
</dbReference>
<name>A0ABY5IQP2_9FLAO</name>
<keyword evidence="4" id="KW-1185">Reference proteome</keyword>
<evidence type="ECO:0000256" key="1">
    <source>
        <dbReference type="SAM" id="Phobius"/>
    </source>
</evidence>
<dbReference type="InterPro" id="IPR050640">
    <property type="entry name" value="Bact_2-comp_sensor_kinase"/>
</dbReference>
<sequence length="340" mass="39659">MKRIHLILALWLLLAISTWFQMFVYEYFGKYDYGLTDYLVRPLASMATGIGLFFLLILPVFDKTLQWNKWSRFLTLSALGLFYSIIFILILHLFPILFYDNPSDYKKSIFGFFVADFHNVLKNYLFQIAVLFVFEYVRKETNSITRQKDLEIELNRTKLQLLKSQLQPHFLFNALNSVVAEIDIKPAKAQDMLINISDVLRVTLDSDFMEPVTLAEELTIIEKYLSIEKNRYEDQLIYQIAVSDKALQLKVPKLILQAIVENAIKHGFRGMETALTIKIEASFEQKVIYIKNNGSKLNRKPDFGTGLTNVSERLKIFTGQENAFEIYQDDQWIINKISLK</sequence>
<keyword evidence="1" id="KW-0812">Transmembrane</keyword>
<feature type="domain" description="Signal transduction histidine kinase internal region" evidence="2">
    <location>
        <begin position="158"/>
        <end position="236"/>
    </location>
</feature>
<organism evidence="3 4">
    <name type="scientific">Flavobacterium cerinum</name>
    <dbReference type="NCBI Taxonomy" id="2502784"/>
    <lineage>
        <taxon>Bacteria</taxon>
        <taxon>Pseudomonadati</taxon>
        <taxon>Bacteroidota</taxon>
        <taxon>Flavobacteriia</taxon>
        <taxon>Flavobacteriales</taxon>
        <taxon>Flavobacteriaceae</taxon>
        <taxon>Flavobacterium</taxon>
    </lineage>
</organism>
<feature type="transmembrane region" description="Helical" evidence="1">
    <location>
        <begin position="119"/>
        <end position="137"/>
    </location>
</feature>
<keyword evidence="1" id="KW-1133">Transmembrane helix</keyword>
<reference evidence="3" key="1">
    <citation type="submission" date="2022-07" db="EMBL/GenBank/DDBJ databases">
        <title>Isolation, identification, and degradation of a PFOSA degrading strain from sewage treatment plant.</title>
        <authorList>
            <person name="Zhang L."/>
            <person name="Huo Y."/>
        </authorList>
    </citation>
    <scope>NUCLEOTIDE SEQUENCE</scope>
    <source>
        <strain evidence="3">C1</strain>
    </source>
</reference>
<dbReference type="Gene3D" id="3.30.565.10">
    <property type="entry name" value="Histidine kinase-like ATPase, C-terminal domain"/>
    <property type="match status" value="1"/>
</dbReference>
<feature type="transmembrane region" description="Helical" evidence="1">
    <location>
        <begin position="44"/>
        <end position="61"/>
    </location>
</feature>
<proteinExistence type="predicted"/>
<evidence type="ECO:0000313" key="4">
    <source>
        <dbReference type="Proteomes" id="UP001059844"/>
    </source>
</evidence>
<dbReference type="InterPro" id="IPR036890">
    <property type="entry name" value="HATPase_C_sf"/>
</dbReference>
<dbReference type="PANTHER" id="PTHR34220">
    <property type="entry name" value="SENSOR HISTIDINE KINASE YPDA"/>
    <property type="match status" value="1"/>
</dbReference>
<dbReference type="RefSeq" id="WP_256550853.1">
    <property type="nucleotide sequence ID" value="NZ_CP101751.1"/>
</dbReference>
<protein>
    <submittedName>
        <fullName evidence="3">Histidine kinase</fullName>
    </submittedName>
</protein>
<accession>A0ABY5IQP2</accession>
<dbReference type="GO" id="GO:0016301">
    <property type="term" value="F:kinase activity"/>
    <property type="evidence" value="ECO:0007669"/>
    <property type="project" value="UniProtKB-KW"/>
</dbReference>
<gene>
    <name evidence="3" type="ORF">NOX80_16245</name>
</gene>
<evidence type="ECO:0000313" key="3">
    <source>
        <dbReference type="EMBL" id="UUC45162.1"/>
    </source>
</evidence>
<feature type="transmembrane region" description="Helical" evidence="1">
    <location>
        <begin position="73"/>
        <end position="99"/>
    </location>
</feature>
<dbReference type="InterPro" id="IPR010559">
    <property type="entry name" value="Sig_transdc_His_kin_internal"/>
</dbReference>
<dbReference type="Pfam" id="PF06580">
    <property type="entry name" value="His_kinase"/>
    <property type="match status" value="1"/>
</dbReference>
<dbReference type="Proteomes" id="UP001059844">
    <property type="component" value="Chromosome"/>
</dbReference>
<keyword evidence="1" id="KW-0472">Membrane</keyword>
<keyword evidence="3" id="KW-0418">Kinase</keyword>
<dbReference type="PANTHER" id="PTHR34220:SF7">
    <property type="entry name" value="SENSOR HISTIDINE KINASE YPDA"/>
    <property type="match status" value="1"/>
</dbReference>
<evidence type="ECO:0000259" key="2">
    <source>
        <dbReference type="Pfam" id="PF06580"/>
    </source>
</evidence>
<keyword evidence="3" id="KW-0808">Transferase</keyword>